<evidence type="ECO:0000256" key="1">
    <source>
        <dbReference type="SAM" id="MobiDB-lite"/>
    </source>
</evidence>
<reference evidence="3 4" key="1">
    <citation type="submission" date="2024-01" db="EMBL/GenBank/DDBJ databases">
        <title>The complete chloroplast genome sequence of Lithospermum erythrorhizon: insights into the phylogenetic relationship among Boraginaceae species and the maternal lineages of purple gromwells.</title>
        <authorList>
            <person name="Okada T."/>
            <person name="Watanabe K."/>
        </authorList>
    </citation>
    <scope>NUCLEOTIDE SEQUENCE [LARGE SCALE GENOMIC DNA]</scope>
</reference>
<keyword evidence="4" id="KW-1185">Reference proteome</keyword>
<name>A0AAV3P1V6_LITER</name>
<evidence type="ECO:0000313" key="3">
    <source>
        <dbReference type="EMBL" id="GAA0144215.1"/>
    </source>
</evidence>
<dbReference type="EMBL" id="BAABME010000617">
    <property type="protein sequence ID" value="GAA0144215.1"/>
    <property type="molecule type" value="Genomic_DNA"/>
</dbReference>
<accession>A0AAV3P1V6</accession>
<protein>
    <recommendedName>
        <fullName evidence="2">DUF4283 domain-containing protein</fullName>
    </recommendedName>
</protein>
<feature type="domain" description="DUF4283" evidence="2">
    <location>
        <begin position="107"/>
        <end position="179"/>
    </location>
</feature>
<dbReference type="Pfam" id="PF14111">
    <property type="entry name" value="DUF4283"/>
    <property type="match status" value="1"/>
</dbReference>
<comment type="caution">
    <text evidence="3">The sequence shown here is derived from an EMBL/GenBank/DDBJ whole genome shotgun (WGS) entry which is preliminary data.</text>
</comment>
<evidence type="ECO:0000259" key="2">
    <source>
        <dbReference type="Pfam" id="PF14111"/>
    </source>
</evidence>
<dbReference type="PANTHER" id="PTHR33233">
    <property type="entry name" value="ENDONUCLEASE/EXONUCLEASE/PHOSPHATASE"/>
    <property type="match status" value="1"/>
</dbReference>
<dbReference type="PANTHER" id="PTHR33233:SF17">
    <property type="entry name" value="DUF4283 DOMAIN-CONTAINING PROTEIN"/>
    <property type="match status" value="1"/>
</dbReference>
<organism evidence="3 4">
    <name type="scientific">Lithospermum erythrorhizon</name>
    <name type="common">Purple gromwell</name>
    <name type="synonym">Lithospermum officinale var. erythrorhizon</name>
    <dbReference type="NCBI Taxonomy" id="34254"/>
    <lineage>
        <taxon>Eukaryota</taxon>
        <taxon>Viridiplantae</taxon>
        <taxon>Streptophyta</taxon>
        <taxon>Embryophyta</taxon>
        <taxon>Tracheophyta</taxon>
        <taxon>Spermatophyta</taxon>
        <taxon>Magnoliopsida</taxon>
        <taxon>eudicotyledons</taxon>
        <taxon>Gunneridae</taxon>
        <taxon>Pentapetalae</taxon>
        <taxon>asterids</taxon>
        <taxon>lamiids</taxon>
        <taxon>Boraginales</taxon>
        <taxon>Boraginaceae</taxon>
        <taxon>Boraginoideae</taxon>
        <taxon>Lithospermeae</taxon>
        <taxon>Lithospermum</taxon>
    </lineage>
</organism>
<dbReference type="InterPro" id="IPR025558">
    <property type="entry name" value="DUF4283"/>
</dbReference>
<dbReference type="Proteomes" id="UP001454036">
    <property type="component" value="Unassembled WGS sequence"/>
</dbReference>
<evidence type="ECO:0000313" key="4">
    <source>
        <dbReference type="Proteomes" id="UP001454036"/>
    </source>
</evidence>
<dbReference type="AlphaFoldDB" id="A0AAV3P1V6"/>
<feature type="region of interest" description="Disordered" evidence="1">
    <location>
        <begin position="27"/>
        <end position="46"/>
    </location>
</feature>
<sequence length="179" mass="19979">MGSENALKNSRNFVSLVSNVSPRIETLDSQKSKIDGQTSDGEVHGGDVVVSGDGNDGVPVAQAGGRVRKVHDFEKQGRIMMKFTQPDVVEGILVVKIKSVVVRPVVNRWRTAVVGYSFGLNPSHAAMSNFVKMQWKDCGQLEIFKLDSGLFVFRFESEELREKIIIRGPWMYSRRPLIL</sequence>
<gene>
    <name evidence="3" type="ORF">LIER_04720</name>
</gene>
<proteinExistence type="predicted"/>